<gene>
    <name evidence="2" type="ORF">OCBIM_22030236mg</name>
</gene>
<dbReference type="EMBL" id="KQ420927">
    <property type="protein sequence ID" value="KOF78827.1"/>
    <property type="molecule type" value="Genomic_DNA"/>
</dbReference>
<protein>
    <submittedName>
        <fullName evidence="2">Uncharacterized protein</fullName>
    </submittedName>
</protein>
<accession>A0A0L8GPN2</accession>
<keyword evidence="1" id="KW-0812">Transmembrane</keyword>
<sequence>MELSRLNFLLSHFWPNILFIWVEKFALECKINVDCKGYSTVSDWLAIFQQGNIVLKTHTRHPSFSLFLLSSLSLLFLCFSFHYLLYVYCKFSLTGWLTILTNRPKVKEKIQTAIFNGSRVFPPSPIAPPLFFYTQNLWIALW</sequence>
<proteinExistence type="predicted"/>
<keyword evidence="1" id="KW-0472">Membrane</keyword>
<reference evidence="2" key="1">
    <citation type="submission" date="2015-07" db="EMBL/GenBank/DDBJ databases">
        <title>MeaNS - Measles Nucleotide Surveillance Program.</title>
        <authorList>
            <person name="Tran T."/>
            <person name="Druce J."/>
        </authorList>
    </citation>
    <scope>NUCLEOTIDE SEQUENCE</scope>
    <source>
        <strain evidence="2">UCB-OBI-ISO-001</strain>
        <tissue evidence="2">Gonad</tissue>
    </source>
</reference>
<evidence type="ECO:0000313" key="2">
    <source>
        <dbReference type="EMBL" id="KOF78827.1"/>
    </source>
</evidence>
<dbReference type="AlphaFoldDB" id="A0A0L8GPN2"/>
<evidence type="ECO:0000256" key="1">
    <source>
        <dbReference type="SAM" id="Phobius"/>
    </source>
</evidence>
<name>A0A0L8GPN2_OCTBM</name>
<organism evidence="2">
    <name type="scientific">Octopus bimaculoides</name>
    <name type="common">California two-spotted octopus</name>
    <dbReference type="NCBI Taxonomy" id="37653"/>
    <lineage>
        <taxon>Eukaryota</taxon>
        <taxon>Metazoa</taxon>
        <taxon>Spiralia</taxon>
        <taxon>Lophotrochozoa</taxon>
        <taxon>Mollusca</taxon>
        <taxon>Cephalopoda</taxon>
        <taxon>Coleoidea</taxon>
        <taxon>Octopodiformes</taxon>
        <taxon>Octopoda</taxon>
        <taxon>Incirrata</taxon>
        <taxon>Octopodidae</taxon>
        <taxon>Octopus</taxon>
    </lineage>
</organism>
<feature type="transmembrane region" description="Helical" evidence="1">
    <location>
        <begin position="66"/>
        <end position="88"/>
    </location>
</feature>
<keyword evidence="1" id="KW-1133">Transmembrane helix</keyword>